<feature type="transmembrane region" description="Helical" evidence="7">
    <location>
        <begin position="12"/>
        <end position="33"/>
    </location>
</feature>
<feature type="transmembrane region" description="Helical" evidence="7">
    <location>
        <begin position="273"/>
        <end position="295"/>
    </location>
</feature>
<keyword evidence="3" id="KW-1003">Cell membrane</keyword>
<keyword evidence="5 7" id="KW-1133">Transmembrane helix</keyword>
<dbReference type="PANTHER" id="PTHR42718">
    <property type="entry name" value="MAJOR FACILITATOR SUPERFAMILY MULTIDRUG TRANSPORTER MFSC"/>
    <property type="match status" value="1"/>
</dbReference>
<evidence type="ECO:0000259" key="8">
    <source>
        <dbReference type="PROSITE" id="PS50850"/>
    </source>
</evidence>
<dbReference type="InterPro" id="IPR036259">
    <property type="entry name" value="MFS_trans_sf"/>
</dbReference>
<evidence type="ECO:0000256" key="5">
    <source>
        <dbReference type="ARBA" id="ARBA00022989"/>
    </source>
</evidence>
<dbReference type="PROSITE" id="PS50850">
    <property type="entry name" value="MFS"/>
    <property type="match status" value="1"/>
</dbReference>
<dbReference type="SUPFAM" id="SSF103473">
    <property type="entry name" value="MFS general substrate transporter"/>
    <property type="match status" value="1"/>
</dbReference>
<comment type="caution">
    <text evidence="9">The sequence shown here is derived from an EMBL/GenBank/DDBJ whole genome shotgun (WGS) entry which is preliminary data.</text>
</comment>
<keyword evidence="4 7" id="KW-0812">Transmembrane</keyword>
<feature type="transmembrane region" description="Helical" evidence="7">
    <location>
        <begin position="106"/>
        <end position="127"/>
    </location>
</feature>
<feature type="transmembrane region" description="Helical" evidence="7">
    <location>
        <begin position="53"/>
        <end position="74"/>
    </location>
</feature>
<dbReference type="InterPro" id="IPR011701">
    <property type="entry name" value="MFS"/>
</dbReference>
<feature type="transmembrane region" description="Helical" evidence="7">
    <location>
        <begin position="301"/>
        <end position="324"/>
    </location>
</feature>
<dbReference type="CDD" id="cd17503">
    <property type="entry name" value="MFS_LmrB_MDR_like"/>
    <property type="match status" value="1"/>
</dbReference>
<dbReference type="AlphaFoldDB" id="A0A8J4EJA8"/>
<evidence type="ECO:0000256" key="2">
    <source>
        <dbReference type="ARBA" id="ARBA00022448"/>
    </source>
</evidence>
<dbReference type="PANTHER" id="PTHR42718:SF46">
    <property type="entry name" value="BLR6921 PROTEIN"/>
    <property type="match status" value="1"/>
</dbReference>
<evidence type="ECO:0000256" key="4">
    <source>
        <dbReference type="ARBA" id="ARBA00022692"/>
    </source>
</evidence>
<evidence type="ECO:0000256" key="1">
    <source>
        <dbReference type="ARBA" id="ARBA00004651"/>
    </source>
</evidence>
<keyword evidence="6 7" id="KW-0472">Membrane</keyword>
<keyword evidence="10" id="KW-1185">Reference proteome</keyword>
<comment type="subcellular location">
    <subcellularLocation>
        <location evidence="1">Cell membrane</location>
        <topology evidence="1">Multi-pass membrane protein</topology>
    </subcellularLocation>
</comment>
<dbReference type="GO" id="GO:0005886">
    <property type="term" value="C:plasma membrane"/>
    <property type="evidence" value="ECO:0007669"/>
    <property type="project" value="UniProtKB-SubCell"/>
</dbReference>
<feature type="transmembrane region" description="Helical" evidence="7">
    <location>
        <begin position="81"/>
        <end position="100"/>
    </location>
</feature>
<evidence type="ECO:0000256" key="6">
    <source>
        <dbReference type="ARBA" id="ARBA00023136"/>
    </source>
</evidence>
<evidence type="ECO:0000313" key="10">
    <source>
        <dbReference type="Proteomes" id="UP000614996"/>
    </source>
</evidence>
<dbReference type="NCBIfam" id="TIGR00711">
    <property type="entry name" value="efflux_EmrB"/>
    <property type="match status" value="1"/>
</dbReference>
<feature type="transmembrane region" description="Helical" evidence="7">
    <location>
        <begin position="361"/>
        <end position="386"/>
    </location>
</feature>
<feature type="transmembrane region" description="Helical" evidence="7">
    <location>
        <begin position="440"/>
        <end position="458"/>
    </location>
</feature>
<feature type="transmembrane region" description="Helical" evidence="7">
    <location>
        <begin position="139"/>
        <end position="163"/>
    </location>
</feature>
<dbReference type="Proteomes" id="UP000614996">
    <property type="component" value="Unassembled WGS sequence"/>
</dbReference>
<dbReference type="GO" id="GO:0022857">
    <property type="term" value="F:transmembrane transporter activity"/>
    <property type="evidence" value="ECO:0007669"/>
    <property type="project" value="InterPro"/>
</dbReference>
<feature type="domain" description="Major facilitator superfamily (MFS) profile" evidence="8">
    <location>
        <begin position="15"/>
        <end position="463"/>
    </location>
</feature>
<organism evidence="9 10">
    <name type="scientific">Actinocatenispora comari</name>
    <dbReference type="NCBI Taxonomy" id="2807577"/>
    <lineage>
        <taxon>Bacteria</taxon>
        <taxon>Bacillati</taxon>
        <taxon>Actinomycetota</taxon>
        <taxon>Actinomycetes</taxon>
        <taxon>Micromonosporales</taxon>
        <taxon>Micromonosporaceae</taxon>
        <taxon>Actinocatenispora</taxon>
    </lineage>
</organism>
<name>A0A8J4EJA8_9ACTN</name>
<evidence type="ECO:0000256" key="7">
    <source>
        <dbReference type="SAM" id="Phobius"/>
    </source>
</evidence>
<dbReference type="Gene3D" id="1.20.1720.10">
    <property type="entry name" value="Multidrug resistance protein D"/>
    <property type="match status" value="1"/>
</dbReference>
<dbReference type="Gene3D" id="1.20.1250.20">
    <property type="entry name" value="MFS general substrate transporter like domains"/>
    <property type="match status" value="1"/>
</dbReference>
<dbReference type="Pfam" id="PF07690">
    <property type="entry name" value="MFS_1"/>
    <property type="match status" value="1"/>
</dbReference>
<protein>
    <submittedName>
        <fullName evidence="9">MFS transporter</fullName>
    </submittedName>
</protein>
<dbReference type="RefSeq" id="WP_207124706.1">
    <property type="nucleotide sequence ID" value="NZ_BOPO01000033.1"/>
</dbReference>
<feature type="transmembrane region" description="Helical" evidence="7">
    <location>
        <begin position="407"/>
        <end position="425"/>
    </location>
</feature>
<proteinExistence type="predicted"/>
<gene>
    <name evidence="9" type="ORF">NUM_22010</name>
</gene>
<dbReference type="InterPro" id="IPR004638">
    <property type="entry name" value="EmrB-like"/>
</dbReference>
<feature type="transmembrane region" description="Helical" evidence="7">
    <location>
        <begin position="336"/>
        <end position="355"/>
    </location>
</feature>
<evidence type="ECO:0000256" key="3">
    <source>
        <dbReference type="ARBA" id="ARBA00022475"/>
    </source>
</evidence>
<reference evidence="10" key="1">
    <citation type="journal article" date="2021" name="Int. J. Syst. Evol. Microbiol.">
        <title>Actinocatenispora comari sp. nov., an endophytic actinomycete isolated from aerial parts of Comarum salesowianum.</title>
        <authorList>
            <person name="Oyunbileg N."/>
            <person name="Iizaka Y."/>
            <person name="Hamada M."/>
            <person name="Davaapurev B.O."/>
            <person name="Fukumoto A."/>
            <person name="Tsetseg B."/>
            <person name="Kato F."/>
            <person name="Tamura T."/>
            <person name="Batkhuu J."/>
            <person name="Anzai Y."/>
        </authorList>
    </citation>
    <scope>NUCLEOTIDE SEQUENCE [LARGE SCALE GENOMIC DNA]</scope>
    <source>
        <strain evidence="10">NUM-2625</strain>
    </source>
</reference>
<accession>A0A8J4EJA8</accession>
<sequence length="466" mass="47965">MTTTEVVDDRRLHRLAWVLIIGGIAPLLDTTIVNVALDRIGRELHAPVATVQWIVAGYLLAFAVAIPLSGWLVARYGARRMWLAALVLFLIGSIAAGLSWNVGSLIAFRVFQGLGGGLIQPLLTTLLVRAAGGRPLGTLMATVSTPAVVVPILGPVLGGLIVTGLNWRWVFFVNVPIVLVAIGLAARALPRDGAAHPGAHLDLAGLALLSPALAALIYGLSTAGAHGFGAPRTLVPLAAGIVLLAGYLAYALRSRREPAIDLRLFRHRTFAGAAGLMFLAGVSMFGAMLLLPLYYQQIRGASALLAGLLLAPQGIGSLLPRRLAGRLVDRIGPRPVILTGAALTVAGTVPFALAGTHPDPVLLGVALVVRGAGLTSVTIAVMATAFDGLAAAEVPHASSAIRIVQQLGGSFGTAVLAAVLVRAAAGSPGTAGHAAAFGTTFWWTIGCTALALLPVLLLPSRRRTAA</sequence>
<dbReference type="EMBL" id="BOPO01000033">
    <property type="protein sequence ID" value="GIL26947.1"/>
    <property type="molecule type" value="Genomic_DNA"/>
</dbReference>
<evidence type="ECO:0000313" key="9">
    <source>
        <dbReference type="EMBL" id="GIL26947.1"/>
    </source>
</evidence>
<keyword evidence="2" id="KW-0813">Transport</keyword>
<feature type="transmembrane region" description="Helical" evidence="7">
    <location>
        <begin position="169"/>
        <end position="189"/>
    </location>
</feature>
<feature type="transmembrane region" description="Helical" evidence="7">
    <location>
        <begin position="233"/>
        <end position="252"/>
    </location>
</feature>
<dbReference type="InterPro" id="IPR020846">
    <property type="entry name" value="MFS_dom"/>
</dbReference>